<feature type="transmembrane region" description="Helical" evidence="1">
    <location>
        <begin position="163"/>
        <end position="185"/>
    </location>
</feature>
<feature type="transmembrane region" description="Helical" evidence="1">
    <location>
        <begin position="71"/>
        <end position="88"/>
    </location>
</feature>
<dbReference type="STRING" id="99656.SAMN05421659_101224"/>
<dbReference type="RefSeq" id="WP_092449722.1">
    <property type="nucleotide sequence ID" value="NZ_FOJI01000001.1"/>
</dbReference>
<feature type="transmembrane region" description="Helical" evidence="1">
    <location>
        <begin position="18"/>
        <end position="37"/>
    </location>
</feature>
<organism evidence="2 3">
    <name type="scientific">[Clostridium] fimetarium</name>
    <dbReference type="NCBI Taxonomy" id="99656"/>
    <lineage>
        <taxon>Bacteria</taxon>
        <taxon>Bacillati</taxon>
        <taxon>Bacillota</taxon>
        <taxon>Clostridia</taxon>
        <taxon>Lachnospirales</taxon>
        <taxon>Lachnospiraceae</taxon>
    </lineage>
</organism>
<feature type="transmembrane region" description="Helical" evidence="1">
    <location>
        <begin position="205"/>
        <end position="224"/>
    </location>
</feature>
<feature type="transmembrane region" description="Helical" evidence="1">
    <location>
        <begin position="321"/>
        <end position="342"/>
    </location>
</feature>
<keyword evidence="3" id="KW-1185">Reference proteome</keyword>
<evidence type="ECO:0000313" key="3">
    <source>
        <dbReference type="Proteomes" id="UP000199701"/>
    </source>
</evidence>
<dbReference type="EMBL" id="FOJI01000001">
    <property type="protein sequence ID" value="SEV83758.1"/>
    <property type="molecule type" value="Genomic_DNA"/>
</dbReference>
<evidence type="ECO:0000256" key="1">
    <source>
        <dbReference type="SAM" id="Phobius"/>
    </source>
</evidence>
<name>A0A1I0M6K4_9FIRM</name>
<gene>
    <name evidence="2" type="ORF">SAMN05421659_101224</name>
</gene>
<keyword evidence="1" id="KW-0812">Transmembrane</keyword>
<dbReference type="AlphaFoldDB" id="A0A1I0M6K4"/>
<accession>A0A1I0M6K4</accession>
<feature type="transmembrane region" description="Helical" evidence="1">
    <location>
        <begin position="43"/>
        <end position="59"/>
    </location>
</feature>
<dbReference type="OrthoDB" id="9767931at2"/>
<sequence length="495" mass="57400">MNENEEIMVKGHIMQKNFIFFGLLSGIYACFFTFCLYKNLSGITIPLFTLGTLCYYHLCMKKLEVSKKRDGYFYEAAIILLGLATWFTDDERIILMNYMGSFILIVSFMMHQFFQDKEWDIPQYIFNFCTTLVESMFHIAQPFDDCNHMIQSREKGKSSKMQYIFTGLLISVPFVIIILMLLTSADSVFANSLEFLFRNIVLPKNLIGISMMTIFAFLSSYCFLAYLSKEKVEMNKGKRKEGEPIIAITFTSLIALIYIIFSGIQIFYLFLGNIPRDYSYAQYAREGFFQLVAVCILNLTLVLFSIYYFKDHKALKMILTIISLCTYIMIASSAFRMILYISQYHLTFLRIIVLWSLVVIFMMMTGIVTFILKPEFPLLKYTIVTITALYIVFSFSHPDYLVAKYNYGQASFVNENRLDSNYLSELCADAAPAILDYTEQLKKDTKLSSTMFSVMDFNSYFTRVYNNGEDMDARTFNLSKYIGKNAAAEFFNVNK</sequence>
<keyword evidence="1" id="KW-0472">Membrane</keyword>
<dbReference type="InterPro" id="IPR025291">
    <property type="entry name" value="DUF4153"/>
</dbReference>
<evidence type="ECO:0000313" key="2">
    <source>
        <dbReference type="EMBL" id="SEV83758.1"/>
    </source>
</evidence>
<reference evidence="2 3" key="1">
    <citation type="submission" date="2016-10" db="EMBL/GenBank/DDBJ databases">
        <authorList>
            <person name="de Groot N.N."/>
        </authorList>
    </citation>
    <scope>NUCLEOTIDE SEQUENCE [LARGE SCALE GENOMIC DNA]</scope>
    <source>
        <strain evidence="2 3">DSM 9179</strain>
    </source>
</reference>
<feature type="transmembrane region" description="Helical" evidence="1">
    <location>
        <begin position="348"/>
        <end position="371"/>
    </location>
</feature>
<feature type="transmembrane region" description="Helical" evidence="1">
    <location>
        <begin position="94"/>
        <end position="114"/>
    </location>
</feature>
<feature type="transmembrane region" description="Helical" evidence="1">
    <location>
        <begin position="245"/>
        <end position="268"/>
    </location>
</feature>
<dbReference type="Proteomes" id="UP000199701">
    <property type="component" value="Unassembled WGS sequence"/>
</dbReference>
<proteinExistence type="predicted"/>
<dbReference type="Pfam" id="PF13687">
    <property type="entry name" value="DUF4153"/>
    <property type="match status" value="1"/>
</dbReference>
<keyword evidence="1" id="KW-1133">Transmembrane helix</keyword>
<feature type="transmembrane region" description="Helical" evidence="1">
    <location>
        <begin position="288"/>
        <end position="309"/>
    </location>
</feature>
<protein>
    <submittedName>
        <fullName evidence="2">Uncharacterized protein</fullName>
    </submittedName>
</protein>